<dbReference type="EMBL" id="PGOL01004423">
    <property type="protein sequence ID" value="PKI37373.1"/>
    <property type="molecule type" value="Genomic_DNA"/>
</dbReference>
<sequence>MAGPVFRFPNALGITHNALASGNKIHPSIYSELHVRHYLLHTKIDQTLIEVPSLPIQSSNSPSHVKISAIQSVVRDPKLKSWLFSSEKLKSWLLLMALCCVVLLQCCPIVRNVAGWFAAGTRAKIVRNVAAGTRAKIVRLEDG</sequence>
<evidence type="ECO:0000313" key="3">
    <source>
        <dbReference type="Proteomes" id="UP000233551"/>
    </source>
</evidence>
<accession>A0A2I0I0K9</accession>
<keyword evidence="1" id="KW-1133">Transmembrane helix</keyword>
<protein>
    <submittedName>
        <fullName evidence="2">Uncharacterized protein</fullName>
    </submittedName>
</protein>
<keyword evidence="3" id="KW-1185">Reference proteome</keyword>
<proteinExistence type="predicted"/>
<keyword evidence="1" id="KW-0812">Transmembrane</keyword>
<name>A0A2I0I0K9_PUNGR</name>
<dbReference type="AlphaFoldDB" id="A0A2I0I0K9"/>
<comment type="caution">
    <text evidence="2">The sequence shown here is derived from an EMBL/GenBank/DDBJ whole genome shotgun (WGS) entry which is preliminary data.</text>
</comment>
<reference evidence="2 3" key="1">
    <citation type="submission" date="2017-11" db="EMBL/GenBank/DDBJ databases">
        <title>De-novo sequencing of pomegranate (Punica granatum L.) genome.</title>
        <authorList>
            <person name="Akparov Z."/>
            <person name="Amiraslanov A."/>
            <person name="Hajiyeva S."/>
            <person name="Abbasov M."/>
            <person name="Kaur K."/>
            <person name="Hamwieh A."/>
            <person name="Solovyev V."/>
            <person name="Salamov A."/>
            <person name="Braich B."/>
            <person name="Kosarev P."/>
            <person name="Mahmoud A."/>
            <person name="Hajiyev E."/>
            <person name="Babayeva S."/>
            <person name="Izzatullayeva V."/>
            <person name="Mammadov A."/>
            <person name="Mammadov A."/>
            <person name="Sharifova S."/>
            <person name="Ojaghi J."/>
            <person name="Eynullazada K."/>
            <person name="Bayramov B."/>
            <person name="Abdulazimova A."/>
            <person name="Shahmuradov I."/>
        </authorList>
    </citation>
    <scope>NUCLEOTIDE SEQUENCE [LARGE SCALE GENOMIC DNA]</scope>
    <source>
        <strain evidence="3">cv. AG2017</strain>
        <tissue evidence="2">Leaf</tissue>
    </source>
</reference>
<keyword evidence="1" id="KW-0472">Membrane</keyword>
<dbReference type="Proteomes" id="UP000233551">
    <property type="component" value="Unassembled WGS sequence"/>
</dbReference>
<feature type="transmembrane region" description="Helical" evidence="1">
    <location>
        <begin position="92"/>
        <end position="114"/>
    </location>
</feature>
<evidence type="ECO:0000256" key="1">
    <source>
        <dbReference type="SAM" id="Phobius"/>
    </source>
</evidence>
<organism evidence="2 3">
    <name type="scientific">Punica granatum</name>
    <name type="common">Pomegranate</name>
    <dbReference type="NCBI Taxonomy" id="22663"/>
    <lineage>
        <taxon>Eukaryota</taxon>
        <taxon>Viridiplantae</taxon>
        <taxon>Streptophyta</taxon>
        <taxon>Embryophyta</taxon>
        <taxon>Tracheophyta</taxon>
        <taxon>Spermatophyta</taxon>
        <taxon>Magnoliopsida</taxon>
        <taxon>eudicotyledons</taxon>
        <taxon>Gunneridae</taxon>
        <taxon>Pentapetalae</taxon>
        <taxon>rosids</taxon>
        <taxon>malvids</taxon>
        <taxon>Myrtales</taxon>
        <taxon>Lythraceae</taxon>
        <taxon>Punica</taxon>
    </lineage>
</organism>
<gene>
    <name evidence="2" type="ORF">CRG98_042250</name>
</gene>
<evidence type="ECO:0000313" key="2">
    <source>
        <dbReference type="EMBL" id="PKI37373.1"/>
    </source>
</evidence>